<evidence type="ECO:0000256" key="1">
    <source>
        <dbReference type="SAM" id="Phobius"/>
    </source>
</evidence>
<feature type="transmembrane region" description="Helical" evidence="1">
    <location>
        <begin position="33"/>
        <end position="52"/>
    </location>
</feature>
<accession>A0A1F5X2V4</accession>
<sequence length="300" mass="32922">MNILALIFPFGSGICDAWNRKIAKDNPAVTKLMLVSFGMLSAVPYFLGWLYLTGVKQMDPGVWVVIFVHGIIIVALNWLLFEAHRLGEMTALGSYFSLTPAFSIPVSWVMGFNSGNIRGLVGVFVLVAGLYMLNMTDDSVGFLAPLRAAIKDKASRCMLYASALAAVTANLNKLGLEKAHSSAQYLSIMWLWAGVFAMAVAWWYSFHGPKEKREIFKVRGSTNVFFKSGLAQGLGEIGLYLGIIMLNSVPYAIALKRSGLNFSTFVIGVASGERKNLKWRLRGMLLMLAGMLLIVLFGTN</sequence>
<protein>
    <recommendedName>
        <fullName evidence="2">EamA domain-containing protein</fullName>
    </recommendedName>
</protein>
<evidence type="ECO:0000313" key="4">
    <source>
        <dbReference type="Proteomes" id="UP000178684"/>
    </source>
</evidence>
<dbReference type="EMBL" id="MFIE01000027">
    <property type="protein sequence ID" value="OGF82216.1"/>
    <property type="molecule type" value="Genomic_DNA"/>
</dbReference>
<dbReference type="SUPFAM" id="SSF103481">
    <property type="entry name" value="Multidrug resistance efflux transporter EmrE"/>
    <property type="match status" value="1"/>
</dbReference>
<feature type="transmembrane region" description="Helical" evidence="1">
    <location>
        <begin position="237"/>
        <end position="255"/>
    </location>
</feature>
<dbReference type="InterPro" id="IPR037185">
    <property type="entry name" value="EmrE-like"/>
</dbReference>
<reference evidence="3 4" key="1">
    <citation type="journal article" date="2016" name="Nat. Commun.">
        <title>Thousands of microbial genomes shed light on interconnected biogeochemical processes in an aquifer system.</title>
        <authorList>
            <person name="Anantharaman K."/>
            <person name="Brown C.T."/>
            <person name="Hug L.A."/>
            <person name="Sharon I."/>
            <person name="Castelle C.J."/>
            <person name="Probst A.J."/>
            <person name="Thomas B.C."/>
            <person name="Singh A."/>
            <person name="Wilkins M.J."/>
            <person name="Karaoz U."/>
            <person name="Brodie E.L."/>
            <person name="Williams K.H."/>
            <person name="Hubbard S.S."/>
            <person name="Banfield J.F."/>
        </authorList>
    </citation>
    <scope>NUCLEOTIDE SEQUENCE [LARGE SCALE GENOMIC DNA]</scope>
</reference>
<dbReference type="GO" id="GO:0016020">
    <property type="term" value="C:membrane"/>
    <property type="evidence" value="ECO:0007669"/>
    <property type="project" value="InterPro"/>
</dbReference>
<feature type="transmembrane region" description="Helical" evidence="1">
    <location>
        <begin position="281"/>
        <end position="299"/>
    </location>
</feature>
<dbReference type="InterPro" id="IPR000620">
    <property type="entry name" value="EamA_dom"/>
</dbReference>
<name>A0A1F5X2V4_9BACT</name>
<keyword evidence="1" id="KW-0472">Membrane</keyword>
<proteinExistence type="predicted"/>
<dbReference type="Pfam" id="PF00892">
    <property type="entry name" value="EamA"/>
    <property type="match status" value="1"/>
</dbReference>
<feature type="transmembrane region" description="Helical" evidence="1">
    <location>
        <begin position="183"/>
        <end position="204"/>
    </location>
</feature>
<keyword evidence="1" id="KW-0812">Transmembrane</keyword>
<dbReference type="AlphaFoldDB" id="A0A1F5X2V4"/>
<evidence type="ECO:0000313" key="3">
    <source>
        <dbReference type="EMBL" id="OGF82216.1"/>
    </source>
</evidence>
<feature type="transmembrane region" description="Helical" evidence="1">
    <location>
        <begin position="61"/>
        <end position="80"/>
    </location>
</feature>
<feature type="transmembrane region" description="Helical" evidence="1">
    <location>
        <begin position="117"/>
        <end position="133"/>
    </location>
</feature>
<evidence type="ECO:0000259" key="2">
    <source>
        <dbReference type="Pfam" id="PF00892"/>
    </source>
</evidence>
<feature type="domain" description="EamA" evidence="2">
    <location>
        <begin position="3"/>
        <end position="134"/>
    </location>
</feature>
<feature type="transmembrane region" description="Helical" evidence="1">
    <location>
        <begin position="92"/>
        <end position="110"/>
    </location>
</feature>
<comment type="caution">
    <text evidence="3">The sequence shown here is derived from an EMBL/GenBank/DDBJ whole genome shotgun (WGS) entry which is preliminary data.</text>
</comment>
<dbReference type="Proteomes" id="UP000178684">
    <property type="component" value="Unassembled WGS sequence"/>
</dbReference>
<gene>
    <name evidence="3" type="ORF">A3B18_02765</name>
</gene>
<keyword evidence="1" id="KW-1133">Transmembrane helix</keyword>
<organism evidence="3 4">
    <name type="scientific">Candidatus Giovannonibacteria bacterium RIFCSPLOWO2_01_FULL_46_13</name>
    <dbReference type="NCBI Taxonomy" id="1798352"/>
    <lineage>
        <taxon>Bacteria</taxon>
        <taxon>Candidatus Giovannoniibacteriota</taxon>
    </lineage>
</organism>